<reference evidence="1 2" key="1">
    <citation type="journal article" date="2018" name="Front. Plant Sci.">
        <title>Red Clover (Trifolium pratense) and Zigzag Clover (T. medium) - A Picture of Genomic Similarities and Differences.</title>
        <authorList>
            <person name="Dluhosova J."/>
            <person name="Istvanek J."/>
            <person name="Nedelnik J."/>
            <person name="Repkova J."/>
        </authorList>
    </citation>
    <scope>NUCLEOTIDE SEQUENCE [LARGE SCALE GENOMIC DNA]</scope>
    <source>
        <strain evidence="2">cv. 10/8</strain>
        <tissue evidence="1">Leaf</tissue>
    </source>
</reference>
<name>A0A392SS25_9FABA</name>
<dbReference type="EMBL" id="LXQA010435412">
    <property type="protein sequence ID" value="MCI51663.1"/>
    <property type="molecule type" value="Genomic_DNA"/>
</dbReference>
<accession>A0A392SS25</accession>
<sequence length="50" mass="5586">MDFIMESDEPQSAVLRKNTDPVAGVKVLVVDTDSARRAFISKFLLLLGYE</sequence>
<keyword evidence="2" id="KW-1185">Reference proteome</keyword>
<evidence type="ECO:0000313" key="1">
    <source>
        <dbReference type="EMBL" id="MCI51663.1"/>
    </source>
</evidence>
<feature type="non-terminal residue" evidence="1">
    <location>
        <position position="50"/>
    </location>
</feature>
<proteinExistence type="predicted"/>
<organism evidence="1 2">
    <name type="scientific">Trifolium medium</name>
    <dbReference type="NCBI Taxonomy" id="97028"/>
    <lineage>
        <taxon>Eukaryota</taxon>
        <taxon>Viridiplantae</taxon>
        <taxon>Streptophyta</taxon>
        <taxon>Embryophyta</taxon>
        <taxon>Tracheophyta</taxon>
        <taxon>Spermatophyta</taxon>
        <taxon>Magnoliopsida</taxon>
        <taxon>eudicotyledons</taxon>
        <taxon>Gunneridae</taxon>
        <taxon>Pentapetalae</taxon>
        <taxon>rosids</taxon>
        <taxon>fabids</taxon>
        <taxon>Fabales</taxon>
        <taxon>Fabaceae</taxon>
        <taxon>Papilionoideae</taxon>
        <taxon>50 kb inversion clade</taxon>
        <taxon>NPAAA clade</taxon>
        <taxon>Hologalegina</taxon>
        <taxon>IRL clade</taxon>
        <taxon>Trifolieae</taxon>
        <taxon>Trifolium</taxon>
    </lineage>
</organism>
<dbReference type="Proteomes" id="UP000265520">
    <property type="component" value="Unassembled WGS sequence"/>
</dbReference>
<dbReference type="AlphaFoldDB" id="A0A392SS25"/>
<evidence type="ECO:0000313" key="2">
    <source>
        <dbReference type="Proteomes" id="UP000265520"/>
    </source>
</evidence>
<protein>
    <submittedName>
        <fullName evidence="1">Two-component response regulator ARR12-like</fullName>
    </submittedName>
</protein>
<comment type="caution">
    <text evidence="1">The sequence shown here is derived from an EMBL/GenBank/DDBJ whole genome shotgun (WGS) entry which is preliminary data.</text>
</comment>